<reference evidence="2 3" key="1">
    <citation type="journal article" date="2018" name="Sci. Rep.">
        <title>Genomic signatures of local adaptation to the degree of environmental predictability in rotifers.</title>
        <authorList>
            <person name="Franch-Gras L."/>
            <person name="Hahn C."/>
            <person name="Garcia-Roger E.M."/>
            <person name="Carmona M.J."/>
            <person name="Serra M."/>
            <person name="Gomez A."/>
        </authorList>
    </citation>
    <scope>NUCLEOTIDE SEQUENCE [LARGE SCALE GENOMIC DNA]</scope>
    <source>
        <strain evidence="2">HYR1</strain>
    </source>
</reference>
<evidence type="ECO:0000313" key="2">
    <source>
        <dbReference type="EMBL" id="RNA38141.1"/>
    </source>
</evidence>
<feature type="transmembrane region" description="Helical" evidence="1">
    <location>
        <begin position="39"/>
        <end position="62"/>
    </location>
</feature>
<evidence type="ECO:0000256" key="1">
    <source>
        <dbReference type="SAM" id="Phobius"/>
    </source>
</evidence>
<dbReference type="Proteomes" id="UP000276133">
    <property type="component" value="Unassembled WGS sequence"/>
</dbReference>
<organism evidence="2 3">
    <name type="scientific">Brachionus plicatilis</name>
    <name type="common">Marine rotifer</name>
    <name type="synonym">Brachionus muelleri</name>
    <dbReference type="NCBI Taxonomy" id="10195"/>
    <lineage>
        <taxon>Eukaryota</taxon>
        <taxon>Metazoa</taxon>
        <taxon>Spiralia</taxon>
        <taxon>Gnathifera</taxon>
        <taxon>Rotifera</taxon>
        <taxon>Eurotatoria</taxon>
        <taxon>Monogononta</taxon>
        <taxon>Pseudotrocha</taxon>
        <taxon>Ploima</taxon>
        <taxon>Brachionidae</taxon>
        <taxon>Brachionus</taxon>
    </lineage>
</organism>
<keyword evidence="1" id="KW-0812">Transmembrane</keyword>
<dbReference type="AlphaFoldDB" id="A0A3M7SQK8"/>
<proteinExistence type="predicted"/>
<gene>
    <name evidence="2" type="ORF">BpHYR1_008728</name>
</gene>
<sequence length="120" mass="14398">MSSYMRQITKNCDQREFFFSNRISGIFCYHSPQETSFPVAFQVFVVLRLNIEFIYLFIYSINANSGDLFKKRKKKLFKTIKKRQNYTLVEFDLIYVDKTSSQKKKSFLLNLYLNFAKSHN</sequence>
<evidence type="ECO:0000313" key="3">
    <source>
        <dbReference type="Proteomes" id="UP000276133"/>
    </source>
</evidence>
<dbReference type="EMBL" id="REGN01000911">
    <property type="protein sequence ID" value="RNA38141.1"/>
    <property type="molecule type" value="Genomic_DNA"/>
</dbReference>
<name>A0A3M7SQK8_BRAPC</name>
<accession>A0A3M7SQK8</accession>
<protein>
    <submittedName>
        <fullName evidence="2">Uncharacterized protein</fullName>
    </submittedName>
</protein>
<keyword evidence="1" id="KW-0472">Membrane</keyword>
<keyword evidence="3" id="KW-1185">Reference proteome</keyword>
<comment type="caution">
    <text evidence="2">The sequence shown here is derived from an EMBL/GenBank/DDBJ whole genome shotgun (WGS) entry which is preliminary data.</text>
</comment>
<keyword evidence="1" id="KW-1133">Transmembrane helix</keyword>